<dbReference type="EMBL" id="JAESVA010000006">
    <property type="protein sequence ID" value="MCB8882070.1"/>
    <property type="molecule type" value="Genomic_DNA"/>
</dbReference>
<reference evidence="4 5" key="1">
    <citation type="journal article" date="2021" name="Microorganisms">
        <title>Acidisoma silvae sp. nov. and Acidisomacellulosilytica sp. nov., Two Acidophilic Bacteria Isolated from Decaying Wood, Hydrolyzing Cellulose and Producing Poly-3-hydroxybutyrate.</title>
        <authorList>
            <person name="Mieszkin S."/>
            <person name="Pouder E."/>
            <person name="Uroz S."/>
            <person name="Simon-Colin C."/>
            <person name="Alain K."/>
        </authorList>
    </citation>
    <scope>NUCLEOTIDE SEQUENCE [LARGE SCALE GENOMIC DNA]</scope>
    <source>
        <strain evidence="4 5">HW T5.17</strain>
    </source>
</reference>
<accession>A0A963Z3F9</accession>
<dbReference type="Gene3D" id="3.40.605.10">
    <property type="entry name" value="Aldehyde Dehydrogenase, Chain A, domain 1"/>
    <property type="match status" value="1"/>
</dbReference>
<sequence length="479" mass="50239">MNAITNLIGGRKVAPQGQERYCAVNPSRLDDVIADYAFSSADEVESAVAAAQTAFSSWKARGAIGRADILARAGAILIARTAELGALMTREMGKPLPEAMGEVGYAGKVLQFYAAEAQRAAGETLHSGRPNVHYYTLREPLGAVGLITPWNFPFSIACWKLGPALMTGNTVVWKPAPHHPLCSQAVIDALLEAGLPEGVVNLVHGGAEVGAAIVRHKALPAISFTGSTPVGQAIYREVSARLGRAQCEMGGKNALYVHEAADLDKAVTIATEGAFRSAGQKCTATSRVLVDRAIAGRFEEAFAARVAGLTVGDPMTEGTFLGPVVDDRQFAKVLGHITAGIAAGERLVVGGDKAPMENGYYVAPTLFADVAPDAPLAQQEIFGPVVAVIPVDGLEAALAVVNGTDYGLSSTIMTRDLEAAHRFARGAESGVVGVNLPTAGVEMHAPFQGWKGSGLGQPEQGLKIIDFYTHWRSVAMQFA</sequence>
<comment type="similarity">
    <text evidence="1">Belongs to the aldehyde dehydrogenase family.</text>
</comment>
<evidence type="ECO:0000256" key="2">
    <source>
        <dbReference type="ARBA" id="ARBA00023002"/>
    </source>
</evidence>
<gene>
    <name evidence="4" type="ORF">ACELLULO517_17630</name>
</gene>
<dbReference type="InterPro" id="IPR016163">
    <property type="entry name" value="Ald_DH_C"/>
</dbReference>
<organism evidence="4 5">
    <name type="scientific">Acidisoma cellulosilyticum</name>
    <dbReference type="NCBI Taxonomy" id="2802395"/>
    <lineage>
        <taxon>Bacteria</taxon>
        <taxon>Pseudomonadati</taxon>
        <taxon>Pseudomonadota</taxon>
        <taxon>Alphaproteobacteria</taxon>
        <taxon>Acetobacterales</taxon>
        <taxon>Acidocellaceae</taxon>
        <taxon>Acidisoma</taxon>
    </lineage>
</organism>
<proteinExistence type="inferred from homology"/>
<dbReference type="Gene3D" id="3.40.309.10">
    <property type="entry name" value="Aldehyde Dehydrogenase, Chain A, domain 2"/>
    <property type="match status" value="1"/>
</dbReference>
<evidence type="ECO:0000256" key="1">
    <source>
        <dbReference type="ARBA" id="ARBA00009986"/>
    </source>
</evidence>
<name>A0A963Z3F9_9PROT</name>
<dbReference type="PROSITE" id="PS00070">
    <property type="entry name" value="ALDEHYDE_DEHYDR_CYS"/>
    <property type="match status" value="1"/>
</dbReference>
<dbReference type="SUPFAM" id="SSF53720">
    <property type="entry name" value="ALDH-like"/>
    <property type="match status" value="1"/>
</dbReference>
<dbReference type="InterPro" id="IPR016161">
    <property type="entry name" value="Ald_DH/histidinol_DH"/>
</dbReference>
<dbReference type="FunFam" id="3.40.605.10:FF:000007">
    <property type="entry name" value="NAD/NADP-dependent betaine aldehyde dehydrogenase"/>
    <property type="match status" value="1"/>
</dbReference>
<dbReference type="Pfam" id="PF00171">
    <property type="entry name" value="Aldedh"/>
    <property type="match status" value="1"/>
</dbReference>
<keyword evidence="2" id="KW-0560">Oxidoreductase</keyword>
<keyword evidence="5" id="KW-1185">Reference proteome</keyword>
<comment type="caution">
    <text evidence="4">The sequence shown here is derived from an EMBL/GenBank/DDBJ whole genome shotgun (WGS) entry which is preliminary data.</text>
</comment>
<dbReference type="InterPro" id="IPR016162">
    <property type="entry name" value="Ald_DH_N"/>
</dbReference>
<protein>
    <submittedName>
        <fullName evidence="4">Aldehyde dehydrogenase family protein</fullName>
    </submittedName>
</protein>
<dbReference type="InterPro" id="IPR015590">
    <property type="entry name" value="Aldehyde_DH_dom"/>
</dbReference>
<evidence type="ECO:0000313" key="5">
    <source>
        <dbReference type="Proteomes" id="UP000721844"/>
    </source>
</evidence>
<dbReference type="GO" id="GO:0016620">
    <property type="term" value="F:oxidoreductase activity, acting on the aldehyde or oxo group of donors, NAD or NADP as acceptor"/>
    <property type="evidence" value="ECO:0007669"/>
    <property type="project" value="InterPro"/>
</dbReference>
<dbReference type="PANTHER" id="PTHR11699">
    <property type="entry name" value="ALDEHYDE DEHYDROGENASE-RELATED"/>
    <property type="match status" value="1"/>
</dbReference>
<dbReference type="Proteomes" id="UP000721844">
    <property type="component" value="Unassembled WGS sequence"/>
</dbReference>
<dbReference type="InterPro" id="IPR016160">
    <property type="entry name" value="Ald_DH_CS_CYS"/>
</dbReference>
<evidence type="ECO:0000259" key="3">
    <source>
        <dbReference type="Pfam" id="PF00171"/>
    </source>
</evidence>
<feature type="domain" description="Aldehyde dehydrogenase" evidence="3">
    <location>
        <begin position="17"/>
        <end position="474"/>
    </location>
</feature>
<evidence type="ECO:0000313" key="4">
    <source>
        <dbReference type="EMBL" id="MCB8882070.1"/>
    </source>
</evidence>
<dbReference type="AlphaFoldDB" id="A0A963Z3F9"/>
<dbReference type="RefSeq" id="WP_227308737.1">
    <property type="nucleotide sequence ID" value="NZ_JAESVA010000006.1"/>
</dbReference>